<sequence length="240" mass="26174">MMSSLSISGRMDTSHTQPNGQQAVASTSSGTSTQQSNYASKPYVVPDSLDLDELDGLENMFTLRSAVFDTVSYEDMPSTWFTSSSQPGVREDHVLLSNDASASSFTPTPPTTVCNNSPVVTAGTTPSHESVQASPRHHRDRLKGTTPSASPRSNLSASTSSPEGEESSVPSTEEARILQRRARNRVAAHKSRQRRRDYVEGLQQQITSLSTEVTKWKAYVDLMEGVMERNGIESPPGYEM</sequence>
<accession>A0A0D7BH16</accession>
<evidence type="ECO:0000256" key="2">
    <source>
        <dbReference type="ARBA" id="ARBA00023125"/>
    </source>
</evidence>
<dbReference type="PANTHER" id="PTHR23351">
    <property type="entry name" value="FOS TRANSCRIPTION FACTOR-RELATED"/>
    <property type="match status" value="1"/>
</dbReference>
<evidence type="ECO:0000256" key="3">
    <source>
        <dbReference type="ARBA" id="ARBA00023163"/>
    </source>
</evidence>
<feature type="domain" description="BZIP" evidence="5">
    <location>
        <begin position="174"/>
        <end position="224"/>
    </location>
</feature>
<dbReference type="Gene3D" id="1.20.5.170">
    <property type="match status" value="1"/>
</dbReference>
<dbReference type="SUPFAM" id="SSF57959">
    <property type="entry name" value="Leucine zipper domain"/>
    <property type="match status" value="1"/>
</dbReference>
<gene>
    <name evidence="6" type="ORF">CYLTODRAFT_420311</name>
</gene>
<dbReference type="PROSITE" id="PS00036">
    <property type="entry name" value="BZIP_BASIC"/>
    <property type="match status" value="1"/>
</dbReference>
<dbReference type="SMART" id="SM00338">
    <property type="entry name" value="BRLZ"/>
    <property type="match status" value="1"/>
</dbReference>
<feature type="region of interest" description="Disordered" evidence="4">
    <location>
        <begin position="1"/>
        <end position="41"/>
    </location>
</feature>
<dbReference type="EMBL" id="KN880477">
    <property type="protein sequence ID" value="KIY69868.1"/>
    <property type="molecule type" value="Genomic_DNA"/>
</dbReference>
<feature type="compositionally biased region" description="Low complexity" evidence="4">
    <location>
        <begin position="21"/>
        <end position="36"/>
    </location>
</feature>
<proteinExistence type="predicted"/>
<keyword evidence="2" id="KW-0238">DNA-binding</keyword>
<keyword evidence="1" id="KW-0805">Transcription regulation</keyword>
<keyword evidence="7" id="KW-1185">Reference proteome</keyword>
<dbReference type="Pfam" id="PF00170">
    <property type="entry name" value="bZIP_1"/>
    <property type="match status" value="1"/>
</dbReference>
<keyword evidence="3" id="KW-0804">Transcription</keyword>
<feature type="region of interest" description="Disordered" evidence="4">
    <location>
        <begin position="100"/>
        <end position="176"/>
    </location>
</feature>
<name>A0A0D7BH16_9AGAR</name>
<dbReference type="AlphaFoldDB" id="A0A0D7BH16"/>
<evidence type="ECO:0000256" key="4">
    <source>
        <dbReference type="SAM" id="MobiDB-lite"/>
    </source>
</evidence>
<dbReference type="InterPro" id="IPR004827">
    <property type="entry name" value="bZIP"/>
</dbReference>
<feature type="compositionally biased region" description="Low complexity" evidence="4">
    <location>
        <begin position="156"/>
        <end position="172"/>
    </location>
</feature>
<protein>
    <recommendedName>
        <fullName evidence="5">BZIP domain-containing protein</fullName>
    </recommendedName>
</protein>
<dbReference type="CDD" id="cd14686">
    <property type="entry name" value="bZIP"/>
    <property type="match status" value="1"/>
</dbReference>
<dbReference type="Proteomes" id="UP000054007">
    <property type="component" value="Unassembled WGS sequence"/>
</dbReference>
<dbReference type="InterPro" id="IPR000837">
    <property type="entry name" value="AP-1"/>
</dbReference>
<dbReference type="InterPro" id="IPR046347">
    <property type="entry name" value="bZIP_sf"/>
</dbReference>
<evidence type="ECO:0000313" key="7">
    <source>
        <dbReference type="Proteomes" id="UP000054007"/>
    </source>
</evidence>
<dbReference type="GO" id="GO:0003677">
    <property type="term" value="F:DNA binding"/>
    <property type="evidence" value="ECO:0007669"/>
    <property type="project" value="UniProtKB-KW"/>
</dbReference>
<dbReference type="PROSITE" id="PS50217">
    <property type="entry name" value="BZIP"/>
    <property type="match status" value="1"/>
</dbReference>
<organism evidence="6 7">
    <name type="scientific">Cylindrobasidium torrendii FP15055 ss-10</name>
    <dbReference type="NCBI Taxonomy" id="1314674"/>
    <lineage>
        <taxon>Eukaryota</taxon>
        <taxon>Fungi</taxon>
        <taxon>Dikarya</taxon>
        <taxon>Basidiomycota</taxon>
        <taxon>Agaricomycotina</taxon>
        <taxon>Agaricomycetes</taxon>
        <taxon>Agaricomycetidae</taxon>
        <taxon>Agaricales</taxon>
        <taxon>Marasmiineae</taxon>
        <taxon>Physalacriaceae</taxon>
        <taxon>Cylindrobasidium</taxon>
    </lineage>
</organism>
<dbReference type="OrthoDB" id="3069794at2759"/>
<dbReference type="GO" id="GO:0006357">
    <property type="term" value="P:regulation of transcription by RNA polymerase II"/>
    <property type="evidence" value="ECO:0007669"/>
    <property type="project" value="InterPro"/>
</dbReference>
<reference evidence="6 7" key="1">
    <citation type="journal article" date="2015" name="Fungal Genet. Biol.">
        <title>Evolution of novel wood decay mechanisms in Agaricales revealed by the genome sequences of Fistulina hepatica and Cylindrobasidium torrendii.</title>
        <authorList>
            <person name="Floudas D."/>
            <person name="Held B.W."/>
            <person name="Riley R."/>
            <person name="Nagy L.G."/>
            <person name="Koehler G."/>
            <person name="Ransdell A.S."/>
            <person name="Younus H."/>
            <person name="Chow J."/>
            <person name="Chiniquy J."/>
            <person name="Lipzen A."/>
            <person name="Tritt A."/>
            <person name="Sun H."/>
            <person name="Haridas S."/>
            <person name="LaButti K."/>
            <person name="Ohm R.A."/>
            <person name="Kues U."/>
            <person name="Blanchette R.A."/>
            <person name="Grigoriev I.V."/>
            <person name="Minto R.E."/>
            <person name="Hibbett D.S."/>
        </authorList>
    </citation>
    <scope>NUCLEOTIDE SEQUENCE [LARGE SCALE GENOMIC DNA]</scope>
    <source>
        <strain evidence="6 7">FP15055 ss-10</strain>
    </source>
</reference>
<evidence type="ECO:0000313" key="6">
    <source>
        <dbReference type="EMBL" id="KIY69868.1"/>
    </source>
</evidence>
<dbReference type="PANTHER" id="PTHR23351:SF24">
    <property type="entry name" value="ACTIVATING TRANSCRIPTION FACTOR 3-RELATED"/>
    <property type="match status" value="1"/>
</dbReference>
<feature type="compositionally biased region" description="Polar residues" evidence="4">
    <location>
        <begin position="145"/>
        <end position="155"/>
    </location>
</feature>
<feature type="compositionally biased region" description="Polar residues" evidence="4">
    <location>
        <begin position="113"/>
        <end position="133"/>
    </location>
</feature>
<evidence type="ECO:0000259" key="5">
    <source>
        <dbReference type="PROSITE" id="PS50217"/>
    </source>
</evidence>
<dbReference type="GO" id="GO:0003700">
    <property type="term" value="F:DNA-binding transcription factor activity"/>
    <property type="evidence" value="ECO:0007669"/>
    <property type="project" value="InterPro"/>
</dbReference>
<evidence type="ECO:0000256" key="1">
    <source>
        <dbReference type="ARBA" id="ARBA00023015"/>
    </source>
</evidence>